<comment type="caution">
    <text evidence="8">The sequence shown here is derived from an EMBL/GenBank/DDBJ whole genome shotgun (WGS) entry which is preliminary data.</text>
</comment>
<accession>A0A218WBH9</accession>
<evidence type="ECO:0000256" key="2">
    <source>
        <dbReference type="ARBA" id="ARBA00022776"/>
    </source>
</evidence>
<dbReference type="AlphaFoldDB" id="A0A218WBH9"/>
<name>A0A218WBH9_PUNGR</name>
<proteinExistence type="inferred from homology"/>
<keyword evidence="2" id="KW-0498">Mitosis</keyword>
<evidence type="ECO:0000313" key="8">
    <source>
        <dbReference type="EMBL" id="OWM69893.1"/>
    </source>
</evidence>
<dbReference type="GO" id="GO:0005634">
    <property type="term" value="C:nucleus"/>
    <property type="evidence" value="ECO:0007669"/>
    <property type="project" value="UniProtKB-SubCell"/>
</dbReference>
<evidence type="ECO:0000256" key="3">
    <source>
        <dbReference type="ARBA" id="ARBA00023242"/>
    </source>
</evidence>
<reference evidence="9" key="1">
    <citation type="journal article" date="2017" name="Plant J.">
        <title>The pomegranate (Punica granatum L.) genome and the genomics of punicalagin biosynthesis.</title>
        <authorList>
            <person name="Qin G."/>
            <person name="Xu C."/>
            <person name="Ming R."/>
            <person name="Tang H."/>
            <person name="Guyot R."/>
            <person name="Kramer E.M."/>
            <person name="Hu Y."/>
            <person name="Yi X."/>
            <person name="Qi Y."/>
            <person name="Xu X."/>
            <person name="Gao Z."/>
            <person name="Pan H."/>
            <person name="Jian J."/>
            <person name="Tian Y."/>
            <person name="Yue Z."/>
            <person name="Xu Y."/>
        </authorList>
    </citation>
    <scope>NUCLEOTIDE SEQUENCE [LARGE SCALE GENOMIC DNA]</scope>
    <source>
        <strain evidence="9">cv. Dabenzi</strain>
    </source>
</reference>
<organism evidence="8 9">
    <name type="scientific">Punica granatum</name>
    <name type="common">Pomegranate</name>
    <dbReference type="NCBI Taxonomy" id="22663"/>
    <lineage>
        <taxon>Eukaryota</taxon>
        <taxon>Viridiplantae</taxon>
        <taxon>Streptophyta</taxon>
        <taxon>Embryophyta</taxon>
        <taxon>Tracheophyta</taxon>
        <taxon>Spermatophyta</taxon>
        <taxon>Magnoliopsida</taxon>
        <taxon>eudicotyledons</taxon>
        <taxon>Gunneridae</taxon>
        <taxon>Pentapetalae</taxon>
        <taxon>rosids</taxon>
        <taxon>malvids</taxon>
        <taxon>Myrtales</taxon>
        <taxon>Lythraceae</taxon>
        <taxon>Punica</taxon>
    </lineage>
</organism>
<evidence type="ECO:0000313" key="9">
    <source>
        <dbReference type="Proteomes" id="UP000197138"/>
    </source>
</evidence>
<dbReference type="EMBL" id="MTKT01004810">
    <property type="protein sequence ID" value="OWM69893.1"/>
    <property type="molecule type" value="Genomic_DNA"/>
</dbReference>
<keyword evidence="3" id="KW-0539">Nucleus</keyword>
<evidence type="ECO:0000259" key="7">
    <source>
        <dbReference type="Pfam" id="PF25220"/>
    </source>
</evidence>
<dbReference type="InterPro" id="IPR057337">
    <property type="entry name" value="Sororin_C"/>
</dbReference>
<protein>
    <recommendedName>
        <fullName evidence="7">Sororin C-terminal region domain-containing protein</fullName>
    </recommendedName>
</protein>
<keyword evidence="4" id="KW-0131">Cell cycle</keyword>
<evidence type="ECO:0000256" key="5">
    <source>
        <dbReference type="ARBA" id="ARBA00093465"/>
    </source>
</evidence>
<gene>
    <name evidence="8" type="ORF">CDL15_Pgr025742</name>
</gene>
<dbReference type="Pfam" id="PF25220">
    <property type="entry name" value="Sororin_C"/>
    <property type="match status" value="1"/>
</dbReference>
<dbReference type="Proteomes" id="UP000197138">
    <property type="component" value="Unassembled WGS sequence"/>
</dbReference>
<feature type="region of interest" description="Disordered" evidence="6">
    <location>
        <begin position="1"/>
        <end position="114"/>
    </location>
</feature>
<evidence type="ECO:0000256" key="1">
    <source>
        <dbReference type="ARBA" id="ARBA00022618"/>
    </source>
</evidence>
<dbReference type="GO" id="GO:0051301">
    <property type="term" value="P:cell division"/>
    <property type="evidence" value="ECO:0007669"/>
    <property type="project" value="UniProtKB-KW"/>
</dbReference>
<comment type="similarity">
    <text evidence="5">Belongs to the sororin family.</text>
</comment>
<evidence type="ECO:0000256" key="6">
    <source>
        <dbReference type="SAM" id="MobiDB-lite"/>
    </source>
</evidence>
<evidence type="ECO:0000256" key="4">
    <source>
        <dbReference type="ARBA" id="ARBA00023306"/>
    </source>
</evidence>
<feature type="compositionally biased region" description="Basic residues" evidence="6">
    <location>
        <begin position="17"/>
        <end position="27"/>
    </location>
</feature>
<dbReference type="PANTHER" id="PTHR35740">
    <property type="entry name" value="OS12G0111700 PROTEIN"/>
    <property type="match status" value="1"/>
</dbReference>
<dbReference type="PANTHER" id="PTHR35740:SF1">
    <property type="entry name" value="OS12G0111700 PROTEIN"/>
    <property type="match status" value="1"/>
</dbReference>
<keyword evidence="1" id="KW-0132">Cell division</keyword>
<sequence>MESASRRKTPLSSSHGSHSRRTRGRRRPLSDCTNTVVSPSSSSASTPKPPPKTNPWSSSGTARIGSKDGDAKTPSSDSVRRASAHSSSTPESHDANDLSEVEPLTVYTRRRTAEKRRIKGKAIAVSASCSPVKGFRLVRDKLIEERDGYLSKSCPLPITKRQKSKPPESGKESNALEDYIRQQKSYFAEVDAFELPEEEVVPGEESD</sequence>
<feature type="compositionally biased region" description="Low complexity" evidence="6">
    <location>
        <begin position="33"/>
        <end position="46"/>
    </location>
</feature>
<feature type="region of interest" description="Disordered" evidence="6">
    <location>
        <begin position="153"/>
        <end position="175"/>
    </location>
</feature>
<feature type="domain" description="Sororin C-terminal region" evidence="7">
    <location>
        <begin position="176"/>
        <end position="198"/>
    </location>
</feature>